<name>A0A5J4RAZ0_9EUKA</name>
<gene>
    <name evidence="3" type="ORF">EZS28_053465</name>
</gene>
<evidence type="ECO:0000313" key="3">
    <source>
        <dbReference type="EMBL" id="KAA6330725.1"/>
    </source>
</evidence>
<dbReference type="AlphaFoldDB" id="A0A5J4RAZ0"/>
<accession>A0A5J4RAZ0</accession>
<keyword evidence="2" id="KW-1133">Transmembrane helix</keyword>
<evidence type="ECO:0000256" key="1">
    <source>
        <dbReference type="SAM" id="MobiDB-lite"/>
    </source>
</evidence>
<feature type="region of interest" description="Disordered" evidence="1">
    <location>
        <begin position="1"/>
        <end position="41"/>
    </location>
</feature>
<feature type="transmembrane region" description="Helical" evidence="2">
    <location>
        <begin position="46"/>
        <end position="65"/>
    </location>
</feature>
<comment type="caution">
    <text evidence="3">The sequence shown here is derived from an EMBL/GenBank/DDBJ whole genome shotgun (WGS) entry which is preliminary data.</text>
</comment>
<dbReference type="Proteomes" id="UP000324800">
    <property type="component" value="Unassembled WGS sequence"/>
</dbReference>
<keyword evidence="2" id="KW-0812">Transmembrane</keyword>
<evidence type="ECO:0000256" key="2">
    <source>
        <dbReference type="SAM" id="Phobius"/>
    </source>
</evidence>
<feature type="compositionally biased region" description="Basic and acidic residues" evidence="1">
    <location>
        <begin position="25"/>
        <end position="34"/>
    </location>
</feature>
<organism evidence="3 4">
    <name type="scientific">Streblomastix strix</name>
    <dbReference type="NCBI Taxonomy" id="222440"/>
    <lineage>
        <taxon>Eukaryota</taxon>
        <taxon>Metamonada</taxon>
        <taxon>Preaxostyla</taxon>
        <taxon>Oxymonadida</taxon>
        <taxon>Streblomastigidae</taxon>
        <taxon>Streblomastix</taxon>
    </lineage>
</organism>
<proteinExistence type="predicted"/>
<sequence>MISAGKMNLSEYMKGRRNTQQTMGKEQKGTDQTKHFWRQKRKRNRVVVTAVVISVTVAVTVTATASKYKKTGQGRELRQLREQTETRTGWRMMNATDKQR</sequence>
<feature type="non-terminal residue" evidence="3">
    <location>
        <position position="100"/>
    </location>
</feature>
<dbReference type="EMBL" id="SNRW01042779">
    <property type="protein sequence ID" value="KAA6330725.1"/>
    <property type="molecule type" value="Genomic_DNA"/>
</dbReference>
<evidence type="ECO:0000313" key="4">
    <source>
        <dbReference type="Proteomes" id="UP000324800"/>
    </source>
</evidence>
<protein>
    <submittedName>
        <fullName evidence="3">Uncharacterized protein</fullName>
    </submittedName>
</protein>
<reference evidence="3 4" key="1">
    <citation type="submission" date="2019-03" db="EMBL/GenBank/DDBJ databases">
        <title>Single cell metagenomics reveals metabolic interactions within the superorganism composed of flagellate Streblomastix strix and complex community of Bacteroidetes bacteria on its surface.</title>
        <authorList>
            <person name="Treitli S.C."/>
            <person name="Kolisko M."/>
            <person name="Husnik F."/>
            <person name="Keeling P."/>
            <person name="Hampl V."/>
        </authorList>
    </citation>
    <scope>NUCLEOTIDE SEQUENCE [LARGE SCALE GENOMIC DNA]</scope>
    <source>
        <strain evidence="3">ST1C</strain>
    </source>
</reference>
<keyword evidence="2" id="KW-0472">Membrane</keyword>